<organism evidence="3 4">
    <name type="scientific">Kalanchoe fedtschenkoi</name>
    <name type="common">Lavender scallops</name>
    <name type="synonym">South American air plant</name>
    <dbReference type="NCBI Taxonomy" id="63787"/>
    <lineage>
        <taxon>Eukaryota</taxon>
        <taxon>Viridiplantae</taxon>
        <taxon>Streptophyta</taxon>
        <taxon>Embryophyta</taxon>
        <taxon>Tracheophyta</taxon>
        <taxon>Spermatophyta</taxon>
        <taxon>Magnoliopsida</taxon>
        <taxon>eudicotyledons</taxon>
        <taxon>Gunneridae</taxon>
        <taxon>Pentapetalae</taxon>
        <taxon>Saxifragales</taxon>
        <taxon>Crassulaceae</taxon>
        <taxon>Kalanchoe</taxon>
    </lineage>
</organism>
<dbReference type="PANTHER" id="PTHR15048:SF0">
    <property type="entry name" value="STARCH-BINDING DOMAIN-CONTAINING PROTEIN 1"/>
    <property type="match status" value="1"/>
</dbReference>
<dbReference type="PANTHER" id="PTHR15048">
    <property type="entry name" value="STARCH-BINDING DOMAIN-CONTAINING PROTEIN 1"/>
    <property type="match status" value="1"/>
</dbReference>
<dbReference type="InterPro" id="IPR013784">
    <property type="entry name" value="Carb-bd-like_fold"/>
</dbReference>
<dbReference type="InterPro" id="IPR002044">
    <property type="entry name" value="CBM20"/>
</dbReference>
<dbReference type="AlphaFoldDB" id="A0A7N0T339"/>
<dbReference type="SMART" id="SM01065">
    <property type="entry name" value="CBM_2"/>
    <property type="match status" value="1"/>
</dbReference>
<feature type="region of interest" description="Disordered" evidence="1">
    <location>
        <begin position="329"/>
        <end position="354"/>
    </location>
</feature>
<dbReference type="GO" id="GO:2001070">
    <property type="term" value="F:starch binding"/>
    <property type="evidence" value="ECO:0007669"/>
    <property type="project" value="InterPro"/>
</dbReference>
<dbReference type="GO" id="GO:0016020">
    <property type="term" value="C:membrane"/>
    <property type="evidence" value="ECO:0007669"/>
    <property type="project" value="TreeGrafter"/>
</dbReference>
<keyword evidence="4" id="KW-1185">Reference proteome</keyword>
<proteinExistence type="predicted"/>
<dbReference type="CDD" id="cd05467">
    <property type="entry name" value="CBM20"/>
    <property type="match status" value="1"/>
</dbReference>
<dbReference type="PROSITE" id="PS51166">
    <property type="entry name" value="CBM20"/>
    <property type="match status" value="1"/>
</dbReference>
<evidence type="ECO:0000313" key="4">
    <source>
        <dbReference type="Proteomes" id="UP000594263"/>
    </source>
</evidence>
<dbReference type="Proteomes" id="UP000594263">
    <property type="component" value="Unplaced"/>
</dbReference>
<dbReference type="Gramene" id="Kaladp0020s0068.1.v1.1">
    <property type="protein sequence ID" value="Kaladp0020s0068.1.v1.1"/>
    <property type="gene ID" value="Kaladp0020s0068.v1.1"/>
</dbReference>
<feature type="domain" description="CBM20" evidence="2">
    <location>
        <begin position="74"/>
        <end position="176"/>
    </location>
</feature>
<dbReference type="SUPFAM" id="SSF49452">
    <property type="entry name" value="Starch-binding domain-like"/>
    <property type="match status" value="1"/>
</dbReference>
<evidence type="ECO:0000259" key="2">
    <source>
        <dbReference type="PROSITE" id="PS51166"/>
    </source>
</evidence>
<dbReference type="EnsemblPlants" id="Kaladp0020s0068.1.v1.1">
    <property type="protein sequence ID" value="Kaladp0020s0068.1.v1.1"/>
    <property type="gene ID" value="Kaladp0020s0068.v1.1"/>
</dbReference>
<sequence length="354" mass="38784">MESLTRPNTLIHQHSVRDGVADDMLLLSASRISFSNRRPLPFTYSLRSKTILPPPISATSHSQSLASETVVGGKDESSTARVKFLLQKACAFGDRFLMVGDDPMFGSWDPENAIPLEWSDGHVWIVQVDIPIGKAIQFKFILKQSMGNIIWQPGPDRIFKTWSTHKTITVVEDWENSELQKIIEDTDIGEELLMDVGSHKQIQPIDGATDAHTTNSLTENLPNDMLERIVAEDIAGTQVAPLIAVAKNVTFSKDVDFTNQKIIALAAEGGNYRGKESAISMMVADNTVNDHGRCESTEGLEDGAVFLSHHGDPVLVPGMATDESCLANKDKNNAVNGPVRSQDYMEQSAPKVTA</sequence>
<name>A0A7N0T339_KALFE</name>
<evidence type="ECO:0000313" key="3">
    <source>
        <dbReference type="EnsemblPlants" id="Kaladp0020s0068.1.v1.1"/>
    </source>
</evidence>
<reference evidence="3" key="1">
    <citation type="submission" date="2021-01" db="UniProtKB">
        <authorList>
            <consortium name="EnsemblPlants"/>
        </authorList>
    </citation>
    <scope>IDENTIFICATION</scope>
</reference>
<dbReference type="Pfam" id="PF00686">
    <property type="entry name" value="CBM_20"/>
    <property type="match status" value="1"/>
</dbReference>
<evidence type="ECO:0000256" key="1">
    <source>
        <dbReference type="SAM" id="MobiDB-lite"/>
    </source>
</evidence>
<accession>A0A7N0T339</accession>
<dbReference type="InterPro" id="IPR013783">
    <property type="entry name" value="Ig-like_fold"/>
</dbReference>
<dbReference type="Gene3D" id="2.60.40.10">
    <property type="entry name" value="Immunoglobulins"/>
    <property type="match status" value="1"/>
</dbReference>
<protein>
    <recommendedName>
        <fullName evidence="2">CBM20 domain-containing protein</fullName>
    </recommendedName>
</protein>